<dbReference type="OrthoDB" id="5952526at2759"/>
<organism evidence="1 2">
    <name type="scientific">Aspergillus steynii IBT 23096</name>
    <dbReference type="NCBI Taxonomy" id="1392250"/>
    <lineage>
        <taxon>Eukaryota</taxon>
        <taxon>Fungi</taxon>
        <taxon>Dikarya</taxon>
        <taxon>Ascomycota</taxon>
        <taxon>Pezizomycotina</taxon>
        <taxon>Eurotiomycetes</taxon>
        <taxon>Eurotiomycetidae</taxon>
        <taxon>Eurotiales</taxon>
        <taxon>Aspergillaceae</taxon>
        <taxon>Aspergillus</taxon>
        <taxon>Aspergillus subgen. Circumdati</taxon>
    </lineage>
</organism>
<dbReference type="STRING" id="1392250.A0A2I2GEJ9"/>
<keyword evidence="2" id="KW-1185">Reference proteome</keyword>
<protein>
    <recommendedName>
        <fullName evidence="3">MYND-type zinc finger protein samB</fullName>
    </recommendedName>
</protein>
<dbReference type="Proteomes" id="UP000234275">
    <property type="component" value="Unassembled WGS sequence"/>
</dbReference>
<sequence length="342" mass="40019">MALTYRYKTLPTGCIYCERSTNLLFCNKCKVAEFCREHKHMHLEAEQAGKCKFIGSAYGWMEHSFNLYQEFLASDATTQPMATISPQMVEFRRGIFHGACYTLARSMRLVVTRRSIEYQAFYLDIARDSKGWWTDIVLPAMYIRLGKDSRAWGLIREWTNYYIKCRTPPHQVLYLRSLNNTTPFDDPYPLFQCHGCQLPVMATLIKIRMLVDLESVDAVREAARQRLPQEILEMVATNIPSTDIIAQEQDLSFNDHIRDVKVLQKHIMWLFRRVDSECSDFWPYIQYGYRPHIRTCKCTSGSLFPGDHCVWDSSLNRVAVRDAWLESPGAIEYLKELLDIFW</sequence>
<reference evidence="1 2" key="1">
    <citation type="submission" date="2016-12" db="EMBL/GenBank/DDBJ databases">
        <title>The genomes of Aspergillus section Nigri reveals drivers in fungal speciation.</title>
        <authorList>
            <consortium name="DOE Joint Genome Institute"/>
            <person name="Vesth T.C."/>
            <person name="Nybo J."/>
            <person name="Theobald S."/>
            <person name="Brandl J."/>
            <person name="Frisvad J.C."/>
            <person name="Nielsen K.F."/>
            <person name="Lyhne E.K."/>
            <person name="Kogle M.E."/>
            <person name="Kuo A."/>
            <person name="Riley R."/>
            <person name="Clum A."/>
            <person name="Nolan M."/>
            <person name="Lipzen A."/>
            <person name="Salamov A."/>
            <person name="Henrissat B."/>
            <person name="Wiebenga A."/>
            <person name="De Vries R.P."/>
            <person name="Grigoriev I.V."/>
            <person name="Mortensen U.H."/>
            <person name="Andersen M.R."/>
            <person name="Baker S.E."/>
        </authorList>
    </citation>
    <scope>NUCLEOTIDE SEQUENCE [LARGE SCALE GENOMIC DNA]</scope>
    <source>
        <strain evidence="1 2">IBT 23096</strain>
    </source>
</reference>
<proteinExistence type="predicted"/>
<dbReference type="GeneID" id="36560882"/>
<comment type="caution">
    <text evidence="1">The sequence shown here is derived from an EMBL/GenBank/DDBJ whole genome shotgun (WGS) entry which is preliminary data.</text>
</comment>
<evidence type="ECO:0000313" key="2">
    <source>
        <dbReference type="Proteomes" id="UP000234275"/>
    </source>
</evidence>
<gene>
    <name evidence="1" type="ORF">P170DRAFT_474857</name>
</gene>
<dbReference type="VEuPathDB" id="FungiDB:P170DRAFT_474857"/>
<accession>A0A2I2GEJ9</accession>
<evidence type="ECO:0000313" key="1">
    <source>
        <dbReference type="EMBL" id="PLB51315.1"/>
    </source>
</evidence>
<dbReference type="AlphaFoldDB" id="A0A2I2GEJ9"/>
<evidence type="ECO:0008006" key="3">
    <source>
        <dbReference type="Google" id="ProtNLM"/>
    </source>
</evidence>
<dbReference type="RefSeq" id="XP_024706617.1">
    <property type="nucleotide sequence ID" value="XM_024853184.1"/>
</dbReference>
<dbReference type="EMBL" id="MSFO01000003">
    <property type="protein sequence ID" value="PLB51315.1"/>
    <property type="molecule type" value="Genomic_DNA"/>
</dbReference>
<name>A0A2I2GEJ9_9EURO</name>